<dbReference type="Proteomes" id="UP000318582">
    <property type="component" value="Unassembled WGS sequence"/>
</dbReference>
<dbReference type="PANTHER" id="PTHR46689">
    <property type="entry name" value="MEMBRANE PROTEIN, PUTATIVE-RELATED"/>
    <property type="match status" value="1"/>
</dbReference>
<feature type="region of interest" description="Disordered" evidence="1">
    <location>
        <begin position="788"/>
        <end position="880"/>
    </location>
</feature>
<feature type="compositionally biased region" description="Polar residues" evidence="1">
    <location>
        <begin position="822"/>
        <end position="838"/>
    </location>
</feature>
<dbReference type="Pfam" id="PF19050">
    <property type="entry name" value="PhoD_2"/>
    <property type="match status" value="2"/>
</dbReference>
<feature type="region of interest" description="Disordered" evidence="1">
    <location>
        <begin position="1"/>
        <end position="36"/>
    </location>
</feature>
<feature type="domain" description="PhoD-like phosphatase" evidence="2">
    <location>
        <begin position="249"/>
        <end position="515"/>
    </location>
</feature>
<feature type="compositionally biased region" description="Polar residues" evidence="1">
    <location>
        <begin position="1"/>
        <end position="13"/>
    </location>
</feature>
<dbReference type="CDD" id="cd07389">
    <property type="entry name" value="MPP_PhoD"/>
    <property type="match status" value="1"/>
</dbReference>
<dbReference type="GO" id="GO:0016020">
    <property type="term" value="C:membrane"/>
    <property type="evidence" value="ECO:0007669"/>
    <property type="project" value="TreeGrafter"/>
</dbReference>
<organism evidence="3 4">
    <name type="scientific">Powellomyces hirtus</name>
    <dbReference type="NCBI Taxonomy" id="109895"/>
    <lineage>
        <taxon>Eukaryota</taxon>
        <taxon>Fungi</taxon>
        <taxon>Fungi incertae sedis</taxon>
        <taxon>Chytridiomycota</taxon>
        <taxon>Chytridiomycota incertae sedis</taxon>
        <taxon>Chytridiomycetes</taxon>
        <taxon>Spizellomycetales</taxon>
        <taxon>Powellomycetaceae</taxon>
        <taxon>Powellomyces</taxon>
    </lineage>
</organism>
<comment type="caution">
    <text evidence="3">The sequence shown here is derived from an EMBL/GenBank/DDBJ whole genome shotgun (WGS) entry which is preliminary data.</text>
</comment>
<protein>
    <recommendedName>
        <fullName evidence="2">PhoD-like phosphatase domain-containing protein</fullName>
    </recommendedName>
</protein>
<feature type="compositionally biased region" description="Basic and acidic residues" evidence="1">
    <location>
        <begin position="788"/>
        <end position="820"/>
    </location>
</feature>
<keyword evidence="4" id="KW-1185">Reference proteome</keyword>
<reference evidence="3 4" key="1">
    <citation type="journal article" date="2019" name="Sci. Rep.">
        <title>Comparative genomics of chytrid fungi reveal insights into the obligate biotrophic and pathogenic lifestyle of Synchytrium endobioticum.</title>
        <authorList>
            <person name="van de Vossenberg B.T.L.H."/>
            <person name="Warris S."/>
            <person name="Nguyen H.D.T."/>
            <person name="van Gent-Pelzer M.P.E."/>
            <person name="Joly D.L."/>
            <person name="van de Geest H.C."/>
            <person name="Bonants P.J.M."/>
            <person name="Smith D.S."/>
            <person name="Levesque C.A."/>
            <person name="van der Lee T.A.J."/>
        </authorList>
    </citation>
    <scope>NUCLEOTIDE SEQUENCE [LARGE SCALE GENOMIC DNA]</scope>
    <source>
        <strain evidence="3 4">CBS 809.83</strain>
    </source>
</reference>
<evidence type="ECO:0000313" key="3">
    <source>
        <dbReference type="EMBL" id="TPX58986.1"/>
    </source>
</evidence>
<accession>A0A507E563</accession>
<name>A0A507E563_9FUNG</name>
<evidence type="ECO:0000313" key="4">
    <source>
        <dbReference type="Proteomes" id="UP000318582"/>
    </source>
</evidence>
<dbReference type="PANTHER" id="PTHR46689:SF1">
    <property type="entry name" value="PHOD-LIKE PHOSPHATASE DOMAIN-CONTAINING PROTEIN"/>
    <property type="match status" value="1"/>
</dbReference>
<dbReference type="STRING" id="109895.A0A507E563"/>
<dbReference type="InterPro" id="IPR018946">
    <property type="entry name" value="PhoD-like_MPP"/>
</dbReference>
<evidence type="ECO:0000256" key="1">
    <source>
        <dbReference type="SAM" id="MobiDB-lite"/>
    </source>
</evidence>
<evidence type="ECO:0000259" key="2">
    <source>
        <dbReference type="Pfam" id="PF19050"/>
    </source>
</evidence>
<gene>
    <name evidence="3" type="ORF">PhCBS80983_g02761</name>
</gene>
<dbReference type="Gene3D" id="3.60.21.70">
    <property type="entry name" value="PhoD-like phosphatase"/>
    <property type="match status" value="1"/>
</dbReference>
<dbReference type="AlphaFoldDB" id="A0A507E563"/>
<proteinExistence type="predicted"/>
<dbReference type="EMBL" id="QEAQ01000030">
    <property type="protein sequence ID" value="TPX58986.1"/>
    <property type="molecule type" value="Genomic_DNA"/>
</dbReference>
<dbReference type="InterPro" id="IPR043904">
    <property type="entry name" value="PhoD_2-like"/>
</dbReference>
<feature type="compositionally biased region" description="Basic and acidic residues" evidence="1">
    <location>
        <begin position="16"/>
        <end position="27"/>
    </location>
</feature>
<feature type="domain" description="PhoD-like phosphatase" evidence="2">
    <location>
        <begin position="526"/>
        <end position="687"/>
    </location>
</feature>
<sequence>MSTSASHTSGSQKKPTRFESLRRNAADHRRKRINRGGALDVQMCHDMLAALPDAKKHVGGPENVEIAFHMDNLVTADLNGKDGEKSDNATEVDLALKENQVKPATEAGEEHLDAPKEPLKALYGPFLNYMDVDLDQDVWTGNILIVYHESRKAPKIHVHNELDGGRFIEPIILDRNISATGYTAVRYDLSVKLMIKPPKDLIDAADADDPQARTARHEHYETGNPSVSAGWSQKVTYTLDPTSGGSEVSGGQQFEFQVAAKEEPWHWSWFSCNGFGTDEKEPEKDHDGIRPLWKDKLEVHSKRPFHLMVGCGDQIYQDDLFFHCRSLKDWLNIFDAYERESYEFTPEMQAEVERFYFMHYLAHFGQPVLSDALARIPSLNICDDHDIFDGFGSYPDKLQMCPVFQAIGAIALRFFLLFQQHTVKSRARDEKLWGGAGGYNFLRLMGPRTAIFGSDGRFERKKTQVCDPKTWDLLFNEHLAKLPNTVEHLIFAAGVPVSFPVLGVTEKIMNIVSAIRRWSGFRKLFRFSGMYKKLGLAFGEPSNLDDLVDHWNSDFHIDERNTLIERFQDFCKQRSIRVTIIAGDVHCAAVAQLRTQGDFDRASKHVYEVPPLQDHRLMYNIVSSAIGNVPPPKIVLKMFQWSSSRRPVKNVKQTTEGLVHVFQHDVDGKRNKKGHRKIMARRNWCEVDEIVPRYLIEAPTDDKGNEVQDDVVNRKGVVRTTPELSIFRLRFEPPKNKPEVKIGVYHVSIPRLVVGEKAEDHPEIVKLAEERKNLGVGLAEMDERVADCDEVEKTEGASTEGNKEPISEELKEKTFGEHVHNPGQTSNETRAESPSSGAPLTRQEPNEWPGSPRDNPGPDAFYLPPTAETLPNRVSQPESH</sequence>
<dbReference type="InterPro" id="IPR038607">
    <property type="entry name" value="PhoD-like_sf"/>
</dbReference>